<dbReference type="Proteomes" id="UP000683925">
    <property type="component" value="Unassembled WGS sequence"/>
</dbReference>
<dbReference type="EMBL" id="CAJJDP010000113">
    <property type="protein sequence ID" value="CAD8196858.1"/>
    <property type="molecule type" value="Genomic_DNA"/>
</dbReference>
<organism evidence="1 2">
    <name type="scientific">Paramecium octaurelia</name>
    <dbReference type="NCBI Taxonomy" id="43137"/>
    <lineage>
        <taxon>Eukaryota</taxon>
        <taxon>Sar</taxon>
        <taxon>Alveolata</taxon>
        <taxon>Ciliophora</taxon>
        <taxon>Intramacronucleata</taxon>
        <taxon>Oligohymenophorea</taxon>
        <taxon>Peniculida</taxon>
        <taxon>Parameciidae</taxon>
        <taxon>Paramecium</taxon>
    </lineage>
</organism>
<accession>A0A8S1X343</accession>
<gene>
    <name evidence="1" type="ORF">POCTA_138.1.T1130005</name>
</gene>
<name>A0A8S1X343_PAROT</name>
<keyword evidence="2" id="KW-1185">Reference proteome</keyword>
<comment type="caution">
    <text evidence="1">The sequence shown here is derived from an EMBL/GenBank/DDBJ whole genome shotgun (WGS) entry which is preliminary data.</text>
</comment>
<evidence type="ECO:0000313" key="1">
    <source>
        <dbReference type="EMBL" id="CAD8196858.1"/>
    </source>
</evidence>
<proteinExistence type="predicted"/>
<evidence type="ECO:0000313" key="2">
    <source>
        <dbReference type="Proteomes" id="UP000683925"/>
    </source>
</evidence>
<sequence length="124" mass="14543">MIKQNCFQNKFERGNKLILVMFCNEKKTLNNRNQHDDGTLKDEFKILGIILKNPQMMKVQFGFQGQIQARAKTSFRINLSKTSSIIQMFSIQSYKPISTPFSRVLYCCIELSDGQKIEQQFFIY</sequence>
<protein>
    <submittedName>
        <fullName evidence="1">Uncharacterized protein</fullName>
    </submittedName>
</protein>
<reference evidence="1" key="1">
    <citation type="submission" date="2021-01" db="EMBL/GenBank/DDBJ databases">
        <authorList>
            <consortium name="Genoscope - CEA"/>
            <person name="William W."/>
        </authorList>
    </citation>
    <scope>NUCLEOTIDE SEQUENCE</scope>
</reference>
<dbReference type="AlphaFoldDB" id="A0A8S1X343"/>